<dbReference type="GO" id="GO:0003677">
    <property type="term" value="F:DNA binding"/>
    <property type="evidence" value="ECO:0007669"/>
    <property type="project" value="UniProtKB-KW"/>
</dbReference>
<organism evidence="12 13">
    <name type="scientific">Ranatra chinensis</name>
    <dbReference type="NCBI Taxonomy" id="642074"/>
    <lineage>
        <taxon>Eukaryota</taxon>
        <taxon>Metazoa</taxon>
        <taxon>Ecdysozoa</taxon>
        <taxon>Arthropoda</taxon>
        <taxon>Hexapoda</taxon>
        <taxon>Insecta</taxon>
        <taxon>Pterygota</taxon>
        <taxon>Neoptera</taxon>
        <taxon>Paraneoptera</taxon>
        <taxon>Hemiptera</taxon>
        <taxon>Heteroptera</taxon>
        <taxon>Panheteroptera</taxon>
        <taxon>Nepomorpha</taxon>
        <taxon>Nepidae</taxon>
        <taxon>Ranatrinae</taxon>
        <taxon>Ranatra</taxon>
    </lineage>
</organism>
<dbReference type="PROSITE" id="PS50157">
    <property type="entry name" value="ZINC_FINGER_C2H2_2"/>
    <property type="match status" value="6"/>
</dbReference>
<evidence type="ECO:0000256" key="10">
    <source>
        <dbReference type="SAM" id="MobiDB-lite"/>
    </source>
</evidence>
<keyword evidence="3" id="KW-0677">Repeat</keyword>
<evidence type="ECO:0000256" key="7">
    <source>
        <dbReference type="ARBA" id="ARBA00023242"/>
    </source>
</evidence>
<evidence type="ECO:0000313" key="13">
    <source>
        <dbReference type="Proteomes" id="UP001558652"/>
    </source>
</evidence>
<dbReference type="GO" id="GO:0008270">
    <property type="term" value="F:zinc ion binding"/>
    <property type="evidence" value="ECO:0007669"/>
    <property type="project" value="UniProtKB-KW"/>
</dbReference>
<dbReference type="Proteomes" id="UP001558652">
    <property type="component" value="Unassembled WGS sequence"/>
</dbReference>
<evidence type="ECO:0000256" key="8">
    <source>
        <dbReference type="PROSITE-ProRule" id="PRU00042"/>
    </source>
</evidence>
<dbReference type="InterPro" id="IPR013087">
    <property type="entry name" value="Znf_C2H2_type"/>
</dbReference>
<dbReference type="Gene3D" id="3.30.160.60">
    <property type="entry name" value="Classic Zinc Finger"/>
    <property type="match status" value="5"/>
</dbReference>
<feature type="region of interest" description="Disordered" evidence="10">
    <location>
        <begin position="1042"/>
        <end position="1064"/>
    </location>
</feature>
<dbReference type="FunFam" id="3.30.160.60:FF:002343">
    <property type="entry name" value="Zinc finger protein 33A"/>
    <property type="match status" value="1"/>
</dbReference>
<dbReference type="SUPFAM" id="SSF57667">
    <property type="entry name" value="beta-beta-alpha zinc fingers"/>
    <property type="match status" value="3"/>
</dbReference>
<evidence type="ECO:0000256" key="5">
    <source>
        <dbReference type="ARBA" id="ARBA00022833"/>
    </source>
</evidence>
<evidence type="ECO:0000256" key="1">
    <source>
        <dbReference type="ARBA" id="ARBA00004123"/>
    </source>
</evidence>
<dbReference type="Pfam" id="PF00096">
    <property type="entry name" value="zf-C2H2"/>
    <property type="match status" value="2"/>
</dbReference>
<feature type="compositionally biased region" description="Basic residues" evidence="10">
    <location>
        <begin position="699"/>
        <end position="710"/>
    </location>
</feature>
<dbReference type="GO" id="GO:0006355">
    <property type="term" value="P:regulation of DNA-templated transcription"/>
    <property type="evidence" value="ECO:0007669"/>
    <property type="project" value="UniProtKB-ARBA"/>
</dbReference>
<keyword evidence="2" id="KW-0479">Metal-binding</keyword>
<name>A0ABD0XWA6_9HEMI</name>
<keyword evidence="9" id="KW-0175">Coiled coil</keyword>
<evidence type="ECO:0000256" key="4">
    <source>
        <dbReference type="ARBA" id="ARBA00022771"/>
    </source>
</evidence>
<feature type="domain" description="C2H2-type" evidence="11">
    <location>
        <begin position="771"/>
        <end position="798"/>
    </location>
</feature>
<protein>
    <recommendedName>
        <fullName evidence="11">C2H2-type domain-containing protein</fullName>
    </recommendedName>
</protein>
<evidence type="ECO:0000313" key="12">
    <source>
        <dbReference type="EMBL" id="KAL1115552.1"/>
    </source>
</evidence>
<evidence type="ECO:0000259" key="11">
    <source>
        <dbReference type="PROSITE" id="PS50157"/>
    </source>
</evidence>
<dbReference type="EMBL" id="JBFDAA010000019">
    <property type="protein sequence ID" value="KAL1115552.1"/>
    <property type="molecule type" value="Genomic_DNA"/>
</dbReference>
<comment type="caution">
    <text evidence="12">The sequence shown here is derived from an EMBL/GenBank/DDBJ whole genome shotgun (WGS) entry which is preliminary data.</text>
</comment>
<dbReference type="Pfam" id="PF17919">
    <property type="entry name" value="RT_RNaseH_2"/>
    <property type="match status" value="1"/>
</dbReference>
<feature type="coiled-coil region" evidence="9">
    <location>
        <begin position="246"/>
        <end position="273"/>
    </location>
</feature>
<dbReference type="InterPro" id="IPR041577">
    <property type="entry name" value="RT_RNaseH_2"/>
</dbReference>
<reference evidence="12 13" key="1">
    <citation type="submission" date="2024-07" db="EMBL/GenBank/DDBJ databases">
        <title>Chromosome-level genome assembly of the water stick insect Ranatra chinensis (Heteroptera: Nepidae).</title>
        <authorList>
            <person name="Liu X."/>
        </authorList>
    </citation>
    <scope>NUCLEOTIDE SEQUENCE [LARGE SCALE GENOMIC DNA]</scope>
    <source>
        <strain evidence="12">Cailab_2021Rc</strain>
        <tissue evidence="12">Muscle</tissue>
    </source>
</reference>
<feature type="domain" description="C2H2-type" evidence="11">
    <location>
        <begin position="878"/>
        <end position="905"/>
    </location>
</feature>
<evidence type="ECO:0000256" key="9">
    <source>
        <dbReference type="SAM" id="Coils"/>
    </source>
</evidence>
<dbReference type="AlphaFoldDB" id="A0ABD0XWA6"/>
<feature type="domain" description="C2H2-type" evidence="11">
    <location>
        <begin position="934"/>
        <end position="961"/>
    </location>
</feature>
<sequence length="1064" mass="122568">MANKSHSNDVTRSGGNENISKQRILTVPEFEVFGHVLNDPSSKTKFAGTNTATKDTQLAPYRQQKASSEIKFFNDRVKHRIDRVFRETKEAQLKQRRFRLKKLLQEENEIYIQEMKLIPQLMFNRKVAECLKKHEQLEKNKETADKLLLEEKLELLFRQNSVELRDYVSKQLKKDAAEVQKIQMQEKEIKKKLGKEQDKIVWPLIGATEIAQRETLEDIIKTTEKEKAKKHVEELRNQIANKKMFAEEHKRFKAKEMDELKELQESLKREDEHRLEKIKQDKIRLHNIMYNQMKESIERKKEQTDAQRKFDITYLQMSTDDAERDRKANAISKAKIKEEADNFLEVHNNLKKLRKQQDALTEEMQMKQRAEYEELRQQIEQKELEHREKFMKASEVLEDLKILEQKEKAWEKEMETLKEYTKKPLSQLTVQDQNGSQASGVARETRGNVGFEIVHTIGEDNVVADCLSRQVNAIEDVDAEYAERFLRGWLRDIAKHRGRIQKSVDIGEIYVDLSAIKDEPQSVERTDDAPIKTEPVFKEDEGSTLSGASTFLLSRATHSLIMVLVDPVSLPIHVTRAAVVVALPKFPPGGGWRSLPWVCSLRSLLYTDWQVHSRCLVLHVQPYMWVFLSAGVVEAVAYSPPAGLGCPIVVLLSDLARRTSKVVIRQDAYCSESSDLSGENGWAPLSLPLGRHSEERQTGKRKPINNKPPKKMVSDTQPCAHLSSRDAKHQKLPPKSHTPTEIRHRAARAVGSFQNVDGYSGTSRIANTAEFVCHHCGHEAESLGNMRRHMRQHRAEKKSVTDQPARADIKMERNVCVHGKRFVSDQYNSRTTGKAQLKKLKRTHTGEKKLSCDQCGFKISRKDHLEIHKRVNTGGKPFSCDQCDYTTSRLYDLKIHKRVHTGERPYSCKQCDYKSSQPSHLKIHMRVHTGEKPFSCDQCNFVTSYRCQLKNHRRVHTGEKPFSCDQCEYKTSYQTHLKVHKNVHTGITLTTDASQVALGAVLSQGVGVEERLVAFTNRKLTPEETRGLEAIARVVLAYNEAMHSSTGKRQREWKRPDPNPNRHN</sequence>
<proteinExistence type="predicted"/>
<evidence type="ECO:0000256" key="3">
    <source>
        <dbReference type="ARBA" id="ARBA00022737"/>
    </source>
</evidence>
<dbReference type="InterPro" id="IPR036236">
    <property type="entry name" value="Znf_C2H2_sf"/>
</dbReference>
<evidence type="ECO:0000256" key="6">
    <source>
        <dbReference type="ARBA" id="ARBA00023125"/>
    </source>
</evidence>
<keyword evidence="4 8" id="KW-0863">Zinc-finger</keyword>
<feature type="domain" description="C2H2-type" evidence="11">
    <location>
        <begin position="850"/>
        <end position="877"/>
    </location>
</feature>
<keyword evidence="5" id="KW-0862">Zinc</keyword>
<dbReference type="FunFam" id="3.30.160.60:FF:000882">
    <property type="entry name" value="Predicted gene, 21060"/>
    <property type="match status" value="2"/>
</dbReference>
<dbReference type="FunFam" id="3.30.160.60:FF:000630">
    <property type="entry name" value="Zinc finger protein 180"/>
    <property type="match status" value="1"/>
</dbReference>
<accession>A0ABD0XWA6</accession>
<keyword evidence="6" id="KW-0238">DNA-binding</keyword>
<dbReference type="SMART" id="SM00355">
    <property type="entry name" value="ZnF_C2H2"/>
    <property type="match status" value="6"/>
</dbReference>
<gene>
    <name evidence="12" type="ORF">AAG570_005842</name>
</gene>
<keyword evidence="13" id="KW-1185">Reference proteome</keyword>
<feature type="coiled-coil region" evidence="9">
    <location>
        <begin position="336"/>
        <end position="423"/>
    </location>
</feature>
<evidence type="ECO:0000256" key="2">
    <source>
        <dbReference type="ARBA" id="ARBA00022723"/>
    </source>
</evidence>
<comment type="subcellular location">
    <subcellularLocation>
        <location evidence="1">Nucleus</location>
    </subcellularLocation>
</comment>
<dbReference type="InterPro" id="IPR050589">
    <property type="entry name" value="Ikaros_C2H2-ZF"/>
</dbReference>
<feature type="domain" description="C2H2-type" evidence="11">
    <location>
        <begin position="906"/>
        <end position="933"/>
    </location>
</feature>
<feature type="coiled-coil region" evidence="9">
    <location>
        <begin position="127"/>
        <end position="154"/>
    </location>
</feature>
<feature type="region of interest" description="Disordered" evidence="10">
    <location>
        <begin position="687"/>
        <end position="740"/>
    </location>
</feature>
<feature type="domain" description="C2H2-type" evidence="11">
    <location>
        <begin position="962"/>
        <end position="986"/>
    </location>
</feature>
<keyword evidence="7" id="KW-0539">Nucleus</keyword>
<dbReference type="PANTHER" id="PTHR24404:SF111">
    <property type="entry name" value="GASTRULA ZINC FINGER PROTEIN XLCGF49.1-LIKE-RELATED"/>
    <property type="match status" value="1"/>
</dbReference>
<dbReference type="GO" id="GO:0005634">
    <property type="term" value="C:nucleus"/>
    <property type="evidence" value="ECO:0007669"/>
    <property type="project" value="UniProtKB-SubCell"/>
</dbReference>
<dbReference type="PANTHER" id="PTHR24404">
    <property type="entry name" value="ZINC FINGER PROTEIN"/>
    <property type="match status" value="1"/>
</dbReference>